<evidence type="ECO:0000313" key="1">
    <source>
        <dbReference type="EMBL" id="MBK0332859.1"/>
    </source>
</evidence>
<name>A0ABS1BDY8_9MICO</name>
<dbReference type="RefSeq" id="WP_200503751.1">
    <property type="nucleotide sequence ID" value="NZ_JAEDAJ010000014.1"/>
</dbReference>
<dbReference type="EMBL" id="JAEDAJ010000014">
    <property type="protein sequence ID" value="MBK0332859.1"/>
    <property type="molecule type" value="Genomic_DNA"/>
</dbReference>
<keyword evidence="2" id="KW-1185">Reference proteome</keyword>
<evidence type="ECO:0000313" key="2">
    <source>
        <dbReference type="Proteomes" id="UP000612352"/>
    </source>
</evidence>
<protein>
    <recommendedName>
        <fullName evidence="3">DNA-binding protein</fullName>
    </recommendedName>
</protein>
<accession>A0ABS1BDY8</accession>
<dbReference type="Proteomes" id="UP000612352">
    <property type="component" value="Unassembled WGS sequence"/>
</dbReference>
<sequence length="77" mass="8281">MAKKDEIFIAGAAGKQVVCGHCEGNQFRSRRVLLNSGTSELFGFAAFSPEAIALACVQCGKMQEFEDGRVELVAVQD</sequence>
<gene>
    <name evidence="1" type="ORF">I8D64_15760</name>
</gene>
<comment type="caution">
    <text evidence="1">The sequence shown here is derived from an EMBL/GenBank/DDBJ whole genome shotgun (WGS) entry which is preliminary data.</text>
</comment>
<reference evidence="1 2" key="1">
    <citation type="submission" date="2020-12" db="EMBL/GenBank/DDBJ databases">
        <title>Brachybacterium sp. MASK1Z-5, whole genome shotgun sequence.</title>
        <authorList>
            <person name="Tuo L."/>
        </authorList>
    </citation>
    <scope>NUCLEOTIDE SEQUENCE [LARGE SCALE GENOMIC DNA]</scope>
    <source>
        <strain evidence="1 2">MASK1Z-5</strain>
    </source>
</reference>
<organism evidence="1 2">
    <name type="scientific">Brachybacterium halotolerans</name>
    <dbReference type="NCBI Taxonomy" id="2795215"/>
    <lineage>
        <taxon>Bacteria</taxon>
        <taxon>Bacillati</taxon>
        <taxon>Actinomycetota</taxon>
        <taxon>Actinomycetes</taxon>
        <taxon>Micrococcales</taxon>
        <taxon>Dermabacteraceae</taxon>
        <taxon>Brachybacterium</taxon>
    </lineage>
</organism>
<evidence type="ECO:0008006" key="3">
    <source>
        <dbReference type="Google" id="ProtNLM"/>
    </source>
</evidence>
<proteinExistence type="predicted"/>